<comment type="caution">
    <text evidence="2">The sequence shown here is derived from an EMBL/GenBank/DDBJ whole genome shotgun (WGS) entry which is preliminary data.</text>
</comment>
<dbReference type="Proteomes" id="UP000029014">
    <property type="component" value="Unassembled WGS sequence"/>
</dbReference>
<dbReference type="InterPro" id="IPR036102">
    <property type="entry name" value="OsmC/Ohrsf"/>
</dbReference>
<dbReference type="PANTHER" id="PTHR33797">
    <property type="entry name" value="ORGANIC HYDROPEROXIDE RESISTANCE PROTEIN-LIKE"/>
    <property type="match status" value="1"/>
</dbReference>
<keyword evidence="3" id="KW-1185">Reference proteome</keyword>
<dbReference type="PANTHER" id="PTHR33797:SF2">
    <property type="entry name" value="ORGANIC HYDROPEROXIDE RESISTANCE PROTEIN-LIKE"/>
    <property type="match status" value="1"/>
</dbReference>
<proteinExistence type="inferred from homology"/>
<dbReference type="Pfam" id="PF02566">
    <property type="entry name" value="OsmC"/>
    <property type="match status" value="1"/>
</dbReference>
<evidence type="ECO:0000313" key="2">
    <source>
        <dbReference type="EMBL" id="KFI72413.1"/>
    </source>
</evidence>
<dbReference type="InterPro" id="IPR019953">
    <property type="entry name" value="OHR"/>
</dbReference>
<dbReference type="InterPro" id="IPR003718">
    <property type="entry name" value="OsmC/Ohr_fam"/>
</dbReference>
<sequence>MPTANTLASRGHEWWYGGMTTYQGHEPTSIAYTATAQVTGGRNGHAVSHEPDMSLDLDTPVAMGGKGEGTNPEQLFAIGWGACFQGALALAAKEMRVAATRLATSRVRTHISLGDEGESFGISALIEVYLPDVDRDLAVRLVDRTQELCPYSKATAGNVPTRVEVVDSLD</sequence>
<dbReference type="EMBL" id="JGZD01000009">
    <property type="protein sequence ID" value="KFI72413.1"/>
    <property type="molecule type" value="Genomic_DNA"/>
</dbReference>
<dbReference type="STRING" id="1693.BMIN_0308"/>
<dbReference type="SUPFAM" id="SSF82784">
    <property type="entry name" value="OsmC-like"/>
    <property type="match status" value="1"/>
</dbReference>
<evidence type="ECO:0000256" key="1">
    <source>
        <dbReference type="ARBA" id="ARBA00007378"/>
    </source>
</evidence>
<dbReference type="Gene3D" id="3.30.300.20">
    <property type="match status" value="1"/>
</dbReference>
<organism evidence="2 3">
    <name type="scientific">Bifidobacterium minimum</name>
    <dbReference type="NCBI Taxonomy" id="1693"/>
    <lineage>
        <taxon>Bacteria</taxon>
        <taxon>Bacillati</taxon>
        <taxon>Actinomycetota</taxon>
        <taxon>Actinomycetes</taxon>
        <taxon>Bifidobacteriales</taxon>
        <taxon>Bifidobacteriaceae</taxon>
        <taxon>Bifidobacterium</taxon>
    </lineage>
</organism>
<dbReference type="InterPro" id="IPR015946">
    <property type="entry name" value="KH_dom-like_a/b"/>
</dbReference>
<dbReference type="AlphaFoldDB" id="A0A087BN13"/>
<evidence type="ECO:0000313" key="3">
    <source>
        <dbReference type="Proteomes" id="UP000029014"/>
    </source>
</evidence>
<reference evidence="2 3" key="1">
    <citation type="submission" date="2014-03" db="EMBL/GenBank/DDBJ databases">
        <title>Genomics of Bifidobacteria.</title>
        <authorList>
            <person name="Ventura M."/>
            <person name="Milani C."/>
            <person name="Lugli G.A."/>
        </authorList>
    </citation>
    <scope>NUCLEOTIDE SEQUENCE [LARGE SCALE GENOMIC DNA]</scope>
    <source>
        <strain evidence="2 3">LMG 11592</strain>
    </source>
</reference>
<comment type="similarity">
    <text evidence="1">Belongs to the OsmC/Ohr family.</text>
</comment>
<dbReference type="GO" id="GO:0006979">
    <property type="term" value="P:response to oxidative stress"/>
    <property type="evidence" value="ECO:0007669"/>
    <property type="project" value="InterPro"/>
</dbReference>
<name>A0A087BN13_9BIFI</name>
<dbReference type="NCBIfam" id="TIGR03561">
    <property type="entry name" value="organ_hyd_perox"/>
    <property type="match status" value="1"/>
</dbReference>
<accession>A0A087BN13</accession>
<dbReference type="Gene3D" id="2.20.25.10">
    <property type="match status" value="1"/>
</dbReference>
<dbReference type="eggNOG" id="COG1764">
    <property type="taxonomic scope" value="Bacteria"/>
</dbReference>
<gene>
    <name evidence="2" type="ORF">BMIN_0308</name>
</gene>
<protein>
    <submittedName>
        <fullName evidence="2">OsmC-like protein</fullName>
    </submittedName>
</protein>